<dbReference type="InterPro" id="IPR002528">
    <property type="entry name" value="MATE_fam"/>
</dbReference>
<dbReference type="Pfam" id="PF01554">
    <property type="entry name" value="MatE"/>
    <property type="match status" value="2"/>
</dbReference>
<evidence type="ECO:0000256" key="6">
    <source>
        <dbReference type="ARBA" id="ARBA00023136"/>
    </source>
</evidence>
<proteinExistence type="inferred from homology"/>
<dbReference type="GO" id="GO:0015297">
    <property type="term" value="F:antiporter activity"/>
    <property type="evidence" value="ECO:0007669"/>
    <property type="project" value="InterPro"/>
</dbReference>
<dbReference type="EMBL" id="AAOE01000007">
    <property type="protein sequence ID" value="EAR09810.1"/>
    <property type="molecule type" value="Genomic_DNA"/>
</dbReference>
<dbReference type="Proteomes" id="UP000005953">
    <property type="component" value="Unassembled WGS sequence"/>
</dbReference>
<feature type="transmembrane region" description="Helical" evidence="7">
    <location>
        <begin position="49"/>
        <end position="78"/>
    </location>
</feature>
<feature type="transmembrane region" description="Helical" evidence="7">
    <location>
        <begin position="325"/>
        <end position="346"/>
    </location>
</feature>
<feature type="transmembrane region" description="Helical" evidence="7">
    <location>
        <begin position="366"/>
        <end position="385"/>
    </location>
</feature>
<dbReference type="RefSeq" id="WP_008048276.1">
    <property type="nucleotide sequence ID" value="NZ_CH724155.1"/>
</dbReference>
<accession>A4BD66</accession>
<gene>
    <name evidence="8" type="ORF">MED297_05659</name>
</gene>
<organism evidence="8 9">
    <name type="scientific">Reinekea blandensis MED297</name>
    <dbReference type="NCBI Taxonomy" id="314283"/>
    <lineage>
        <taxon>Bacteria</taxon>
        <taxon>Pseudomonadati</taxon>
        <taxon>Pseudomonadota</taxon>
        <taxon>Gammaproteobacteria</taxon>
        <taxon>Oceanospirillales</taxon>
        <taxon>Saccharospirillaceae</taxon>
        <taxon>Reinekea</taxon>
    </lineage>
</organism>
<evidence type="ECO:0000256" key="1">
    <source>
        <dbReference type="ARBA" id="ARBA00004141"/>
    </source>
</evidence>
<keyword evidence="3" id="KW-0813">Transport</keyword>
<feature type="transmembrane region" description="Helical" evidence="7">
    <location>
        <begin position="195"/>
        <end position="215"/>
    </location>
</feature>
<reference evidence="8 9" key="1">
    <citation type="submission" date="2006-02" db="EMBL/GenBank/DDBJ databases">
        <authorList>
            <person name="Pinhassi J."/>
            <person name="Pedros-Alio C."/>
            <person name="Ferriera S."/>
            <person name="Johnson J."/>
            <person name="Kravitz S."/>
            <person name="Halpern A."/>
            <person name="Remington K."/>
            <person name="Beeson K."/>
            <person name="Tran B."/>
            <person name="Rogers Y.-H."/>
            <person name="Friedman R."/>
            <person name="Venter J.C."/>
        </authorList>
    </citation>
    <scope>NUCLEOTIDE SEQUENCE [LARGE SCALE GENOMIC DNA]</scope>
    <source>
        <strain evidence="8 9">MED297</strain>
    </source>
</reference>
<feature type="transmembrane region" description="Helical" evidence="7">
    <location>
        <begin position="250"/>
        <end position="268"/>
    </location>
</feature>
<evidence type="ECO:0000256" key="2">
    <source>
        <dbReference type="ARBA" id="ARBA00010199"/>
    </source>
</evidence>
<dbReference type="PANTHER" id="PTHR43298:SF2">
    <property type="entry name" value="FMN_FAD EXPORTER YEEO-RELATED"/>
    <property type="match status" value="1"/>
</dbReference>
<evidence type="ECO:0000256" key="4">
    <source>
        <dbReference type="ARBA" id="ARBA00022692"/>
    </source>
</evidence>
<dbReference type="NCBIfam" id="TIGR00797">
    <property type="entry name" value="matE"/>
    <property type="match status" value="1"/>
</dbReference>
<dbReference type="InterPro" id="IPR050222">
    <property type="entry name" value="MATE_MdtK"/>
</dbReference>
<comment type="subcellular location">
    <subcellularLocation>
        <location evidence="1">Membrane</location>
        <topology evidence="1">Multi-pass membrane protein</topology>
    </subcellularLocation>
</comment>
<dbReference type="HOGENOM" id="CLU_012893_16_0_6"/>
<dbReference type="PANTHER" id="PTHR43298">
    <property type="entry name" value="MULTIDRUG RESISTANCE PROTEIN NORM-RELATED"/>
    <property type="match status" value="1"/>
</dbReference>
<dbReference type="CDD" id="cd13136">
    <property type="entry name" value="MATE_DinF_like"/>
    <property type="match status" value="1"/>
</dbReference>
<evidence type="ECO:0000256" key="3">
    <source>
        <dbReference type="ARBA" id="ARBA00022448"/>
    </source>
</evidence>
<feature type="transmembrane region" description="Helical" evidence="7">
    <location>
        <begin position="274"/>
        <end position="293"/>
    </location>
</feature>
<dbReference type="GO" id="GO:0005886">
    <property type="term" value="C:plasma membrane"/>
    <property type="evidence" value="ECO:0007669"/>
    <property type="project" value="TreeGrafter"/>
</dbReference>
<feature type="transmembrane region" description="Helical" evidence="7">
    <location>
        <begin position="166"/>
        <end position="189"/>
    </location>
</feature>
<protein>
    <submittedName>
        <fullName evidence="8">Na+-driven multidrug efflux pump</fullName>
    </submittedName>
</protein>
<name>A4BD66_9GAMM</name>
<dbReference type="STRING" id="314283.MED297_05659"/>
<comment type="similarity">
    <text evidence="2">Belongs to the multi antimicrobial extrusion (MATE) (TC 2.A.66.1) family.</text>
</comment>
<dbReference type="AlphaFoldDB" id="A4BD66"/>
<dbReference type="InterPro" id="IPR044644">
    <property type="entry name" value="DinF-like"/>
</dbReference>
<keyword evidence="5 7" id="KW-1133">Transmembrane helix</keyword>
<dbReference type="OrthoDB" id="9789527at2"/>
<feature type="transmembrane region" description="Helical" evidence="7">
    <location>
        <begin position="136"/>
        <end position="159"/>
    </location>
</feature>
<evidence type="ECO:0000256" key="5">
    <source>
        <dbReference type="ARBA" id="ARBA00022989"/>
    </source>
</evidence>
<feature type="transmembrane region" description="Helical" evidence="7">
    <location>
        <begin position="98"/>
        <end position="116"/>
    </location>
</feature>
<comment type="caution">
    <text evidence="8">The sequence shown here is derived from an EMBL/GenBank/DDBJ whole genome shotgun (WGS) entry which is preliminary data.</text>
</comment>
<feature type="transmembrane region" description="Helical" evidence="7">
    <location>
        <begin position="392"/>
        <end position="410"/>
    </location>
</feature>
<keyword evidence="4 7" id="KW-0812">Transmembrane</keyword>
<feature type="transmembrane region" description="Helical" evidence="7">
    <location>
        <begin position="20"/>
        <end position="43"/>
    </location>
</feature>
<keyword evidence="6 7" id="KW-0472">Membrane</keyword>
<evidence type="ECO:0000256" key="7">
    <source>
        <dbReference type="SAM" id="Phobius"/>
    </source>
</evidence>
<keyword evidence="9" id="KW-1185">Reference proteome</keyword>
<dbReference type="GO" id="GO:0042910">
    <property type="term" value="F:xenobiotic transmembrane transporter activity"/>
    <property type="evidence" value="ECO:0007669"/>
    <property type="project" value="InterPro"/>
</dbReference>
<evidence type="ECO:0000313" key="9">
    <source>
        <dbReference type="Proteomes" id="UP000005953"/>
    </source>
</evidence>
<sequence>MTDSRERHELRNTFEKTWALAWPVILANLSLPLLSLADAAILGHLPDPVFLAGVTAAGSLMAYVFFGFNFLSMGLSGFTSQAMGREAYSDVLQVLKRYLLVASVLIVLTLFAHPWLIQAGVWLISPPAGVAEQSTLYLQIRMWGVPAIVLNITLLGFFIGMQNTRVSLYSLSLTQLMNIGLNALLVFGFDLATAGIAIGTVISEYLGLLLVLWHLRRTLLELTPKSDPDQSTLSFRWSDYRPIFKVSRHLFIRTFVLLSSFVWFNRLTAEFGELALAANGVLLAFFTLISHFLDGTAAAAEAQTGHAFGEGNPQRLKQIWTVSGILNLGFMGLLSALFWLCGNLFIDVLSEQPAVIAYAEQQLRWVVLLPLSGGLAFWLDGVFIGARRSKDMRNSVVSAFVLFVCLTLLWGHNHSALWVCFNAFFAVRSVWLLTVFYKKLWP</sequence>
<feature type="transmembrane region" description="Helical" evidence="7">
    <location>
        <begin position="416"/>
        <end position="437"/>
    </location>
</feature>
<evidence type="ECO:0000313" key="8">
    <source>
        <dbReference type="EMBL" id="EAR09810.1"/>
    </source>
</evidence>